<proteinExistence type="predicted"/>
<dbReference type="EnsemblMetazoa" id="MESCA004257-RA">
    <property type="protein sequence ID" value="MESCA004257-PA"/>
    <property type="gene ID" value="MESCA004257"/>
</dbReference>
<reference evidence="3" key="1">
    <citation type="submission" date="2013-02" db="EMBL/GenBank/DDBJ databases">
        <authorList>
            <person name="Hughes D."/>
        </authorList>
    </citation>
    <scope>NUCLEOTIDE SEQUENCE</scope>
    <source>
        <strain>Durham</strain>
        <strain evidence="3">NC isolate 2 -- Noor lab</strain>
    </source>
</reference>
<dbReference type="InterPro" id="IPR013650">
    <property type="entry name" value="ATP-grasp_succ-CoA_synth-type"/>
</dbReference>
<sequence>MLPIVRISRTAFQKAHRIQVQTSRNLNLLEYQSKDLLQKCGVSIQEFRVLDHKGAQEALKDFECPEYVVKAQILAGEEAKDTLTMVSKEVFTSLQ</sequence>
<reference evidence="2" key="2">
    <citation type="submission" date="2015-06" db="UniProtKB">
        <authorList>
            <consortium name="EnsemblMetazoa"/>
        </authorList>
    </citation>
    <scope>IDENTIFICATION</scope>
</reference>
<evidence type="ECO:0000313" key="3">
    <source>
        <dbReference type="Proteomes" id="UP000015102"/>
    </source>
</evidence>
<dbReference type="SUPFAM" id="SSF56059">
    <property type="entry name" value="Glutathione synthetase ATP-binding domain-like"/>
    <property type="match status" value="1"/>
</dbReference>
<dbReference type="PANTHER" id="PTHR11815">
    <property type="entry name" value="SUCCINYL-COA SYNTHETASE BETA CHAIN"/>
    <property type="match status" value="1"/>
</dbReference>
<dbReference type="Pfam" id="PF08442">
    <property type="entry name" value="ATP-grasp_2"/>
    <property type="match status" value="1"/>
</dbReference>
<dbReference type="AlphaFoldDB" id="T1GL66"/>
<dbReference type="Proteomes" id="UP000015102">
    <property type="component" value="Unassembled WGS sequence"/>
</dbReference>
<dbReference type="STRING" id="36166.T1GL66"/>
<organism evidence="2 3">
    <name type="scientific">Megaselia scalaris</name>
    <name type="common">Humpbacked fly</name>
    <name type="synonym">Phora scalaris</name>
    <dbReference type="NCBI Taxonomy" id="36166"/>
    <lineage>
        <taxon>Eukaryota</taxon>
        <taxon>Metazoa</taxon>
        <taxon>Ecdysozoa</taxon>
        <taxon>Arthropoda</taxon>
        <taxon>Hexapoda</taxon>
        <taxon>Insecta</taxon>
        <taxon>Pterygota</taxon>
        <taxon>Neoptera</taxon>
        <taxon>Endopterygota</taxon>
        <taxon>Diptera</taxon>
        <taxon>Brachycera</taxon>
        <taxon>Muscomorpha</taxon>
        <taxon>Platypezoidea</taxon>
        <taxon>Phoridae</taxon>
        <taxon>Megaseliini</taxon>
        <taxon>Megaselia</taxon>
    </lineage>
</organism>
<dbReference type="GO" id="GO:0042709">
    <property type="term" value="C:succinate-CoA ligase complex"/>
    <property type="evidence" value="ECO:0007669"/>
    <property type="project" value="TreeGrafter"/>
</dbReference>
<dbReference type="PANTHER" id="PTHR11815:SF10">
    <property type="entry name" value="SUCCINATE--COA LIGASE [GDP-FORMING] SUBUNIT BETA, MITOCHONDRIAL"/>
    <property type="match status" value="1"/>
</dbReference>
<accession>T1GL66</accession>
<dbReference type="GO" id="GO:0004776">
    <property type="term" value="F:succinate-CoA ligase (GDP-forming) activity"/>
    <property type="evidence" value="ECO:0007669"/>
    <property type="project" value="TreeGrafter"/>
</dbReference>
<dbReference type="GO" id="GO:0006099">
    <property type="term" value="P:tricarboxylic acid cycle"/>
    <property type="evidence" value="ECO:0007669"/>
    <property type="project" value="UniProtKB-UniPathway"/>
</dbReference>
<dbReference type="GO" id="GO:0006104">
    <property type="term" value="P:succinyl-CoA metabolic process"/>
    <property type="evidence" value="ECO:0007669"/>
    <property type="project" value="TreeGrafter"/>
</dbReference>
<dbReference type="EMBL" id="CAQQ02127212">
    <property type="status" value="NOT_ANNOTATED_CDS"/>
    <property type="molecule type" value="Genomic_DNA"/>
</dbReference>
<dbReference type="EMBL" id="CAQQ02127213">
    <property type="status" value="NOT_ANNOTATED_CDS"/>
    <property type="molecule type" value="Genomic_DNA"/>
</dbReference>
<dbReference type="HOGENOM" id="CLU_2378724_0_0_1"/>
<dbReference type="GO" id="GO:0005739">
    <property type="term" value="C:mitochondrion"/>
    <property type="evidence" value="ECO:0007669"/>
    <property type="project" value="TreeGrafter"/>
</dbReference>
<keyword evidence="3" id="KW-1185">Reference proteome</keyword>
<evidence type="ECO:0000259" key="1">
    <source>
        <dbReference type="Pfam" id="PF08442"/>
    </source>
</evidence>
<feature type="domain" description="ATP-grasp fold succinyl-CoA synthetase-type" evidence="1">
    <location>
        <begin position="27"/>
        <end position="78"/>
    </location>
</feature>
<evidence type="ECO:0000313" key="2">
    <source>
        <dbReference type="EnsemblMetazoa" id="MESCA004257-PA"/>
    </source>
</evidence>
<name>T1GL66_MEGSC</name>
<dbReference type="UniPathway" id="UPA00223">
    <property type="reaction ID" value="UER00999"/>
</dbReference>
<protein>
    <recommendedName>
        <fullName evidence="1">ATP-grasp fold succinyl-CoA synthetase-type domain-containing protein</fullName>
    </recommendedName>
</protein>